<dbReference type="OrthoDB" id="9787476at2"/>
<dbReference type="PRINTS" id="PR00502">
    <property type="entry name" value="NUDIXFAMILY"/>
</dbReference>
<accession>A0A0M0LLP8</accession>
<name>A0A0M0LLP8_9BACL</name>
<dbReference type="InterPro" id="IPR020476">
    <property type="entry name" value="Nudix_hydrolase"/>
</dbReference>
<dbReference type="SUPFAM" id="SSF55811">
    <property type="entry name" value="Nudix"/>
    <property type="match status" value="1"/>
</dbReference>
<comment type="similarity">
    <text evidence="2 12">Belongs to the Nudix hydrolase family.</text>
</comment>
<dbReference type="GO" id="GO:0035539">
    <property type="term" value="F:8-oxo-7,8-dihydrodeoxyguanosine triphosphate pyrophosphatase activity"/>
    <property type="evidence" value="ECO:0007669"/>
    <property type="project" value="UniProtKB-EC"/>
</dbReference>
<evidence type="ECO:0000256" key="10">
    <source>
        <dbReference type="ARBA" id="ARBA00035861"/>
    </source>
</evidence>
<evidence type="ECO:0000256" key="1">
    <source>
        <dbReference type="ARBA" id="ARBA00001946"/>
    </source>
</evidence>
<keyword evidence="3" id="KW-0515">Mutator protein</keyword>
<gene>
    <name evidence="14" type="ORF">AMD00_05725</name>
</gene>
<feature type="domain" description="Nudix hydrolase" evidence="13">
    <location>
        <begin position="6"/>
        <end position="133"/>
    </location>
</feature>
<dbReference type="EC" id="3.6.1.55" evidence="11"/>
<keyword evidence="9" id="KW-0234">DNA repair</keyword>
<keyword evidence="6" id="KW-0227">DNA damage</keyword>
<dbReference type="PROSITE" id="PS00893">
    <property type="entry name" value="NUDIX_BOX"/>
    <property type="match status" value="1"/>
</dbReference>
<keyword evidence="15" id="KW-1185">Reference proteome</keyword>
<evidence type="ECO:0000256" key="11">
    <source>
        <dbReference type="ARBA" id="ARBA00038905"/>
    </source>
</evidence>
<dbReference type="GO" id="GO:0008413">
    <property type="term" value="F:8-oxo-7,8-dihydroguanosine triphosphate pyrophosphatase activity"/>
    <property type="evidence" value="ECO:0007669"/>
    <property type="project" value="TreeGrafter"/>
</dbReference>
<dbReference type="InterPro" id="IPR000086">
    <property type="entry name" value="NUDIX_hydrolase_dom"/>
</dbReference>
<keyword evidence="7 12" id="KW-0378">Hydrolase</keyword>
<dbReference type="GeneID" id="301135601"/>
<evidence type="ECO:0000256" key="7">
    <source>
        <dbReference type="ARBA" id="ARBA00022801"/>
    </source>
</evidence>
<dbReference type="GO" id="GO:0044715">
    <property type="term" value="F:8-oxo-dGDP phosphatase activity"/>
    <property type="evidence" value="ECO:0007669"/>
    <property type="project" value="TreeGrafter"/>
</dbReference>
<dbReference type="Gene3D" id="3.90.79.10">
    <property type="entry name" value="Nucleoside Triphosphate Pyrophosphohydrolase"/>
    <property type="match status" value="1"/>
</dbReference>
<organism evidence="14 15">
    <name type="scientific">Viridibacillus arvi</name>
    <dbReference type="NCBI Taxonomy" id="263475"/>
    <lineage>
        <taxon>Bacteria</taxon>
        <taxon>Bacillati</taxon>
        <taxon>Bacillota</taxon>
        <taxon>Bacilli</taxon>
        <taxon>Bacillales</taxon>
        <taxon>Caryophanaceae</taxon>
        <taxon>Viridibacillus</taxon>
    </lineage>
</organism>
<keyword evidence="5" id="KW-0479">Metal-binding</keyword>
<evidence type="ECO:0000256" key="4">
    <source>
        <dbReference type="ARBA" id="ARBA00022705"/>
    </source>
</evidence>
<dbReference type="PANTHER" id="PTHR47707:SF1">
    <property type="entry name" value="NUDIX HYDROLASE FAMILY PROTEIN"/>
    <property type="match status" value="1"/>
</dbReference>
<dbReference type="GO" id="GO:0044716">
    <property type="term" value="F:8-oxo-GDP phosphatase activity"/>
    <property type="evidence" value="ECO:0007669"/>
    <property type="project" value="TreeGrafter"/>
</dbReference>
<comment type="cofactor">
    <cofactor evidence="1">
        <name>Mg(2+)</name>
        <dbReference type="ChEBI" id="CHEBI:18420"/>
    </cofactor>
</comment>
<evidence type="ECO:0000256" key="6">
    <source>
        <dbReference type="ARBA" id="ARBA00022763"/>
    </source>
</evidence>
<evidence type="ECO:0000313" key="14">
    <source>
        <dbReference type="EMBL" id="KOO51926.1"/>
    </source>
</evidence>
<dbReference type="PROSITE" id="PS51462">
    <property type="entry name" value="NUDIX"/>
    <property type="match status" value="1"/>
</dbReference>
<dbReference type="GO" id="GO:0006281">
    <property type="term" value="P:DNA repair"/>
    <property type="evidence" value="ECO:0007669"/>
    <property type="project" value="UniProtKB-KW"/>
</dbReference>
<protein>
    <recommendedName>
        <fullName evidence="11">8-oxo-dGTP diphosphatase</fullName>
        <ecNumber evidence="11">3.6.1.55</ecNumber>
    </recommendedName>
</protein>
<evidence type="ECO:0000259" key="13">
    <source>
        <dbReference type="PROSITE" id="PS51462"/>
    </source>
</evidence>
<dbReference type="Proteomes" id="UP000036867">
    <property type="component" value="Unassembled WGS sequence"/>
</dbReference>
<dbReference type="CDD" id="cd04699">
    <property type="entry name" value="NUDIX_MutT_Nudt1"/>
    <property type="match status" value="1"/>
</dbReference>
<dbReference type="InterPro" id="IPR047127">
    <property type="entry name" value="MutT-like"/>
</dbReference>
<dbReference type="AlphaFoldDB" id="A0A0M0LLP8"/>
<dbReference type="STRING" id="263475.AMD00_05725"/>
<dbReference type="GO" id="GO:0006260">
    <property type="term" value="P:DNA replication"/>
    <property type="evidence" value="ECO:0007669"/>
    <property type="project" value="UniProtKB-KW"/>
</dbReference>
<comment type="catalytic activity">
    <reaction evidence="10">
        <text>8-oxo-dGTP + H2O = 8-oxo-dGMP + diphosphate + H(+)</text>
        <dbReference type="Rhea" id="RHEA:31575"/>
        <dbReference type="ChEBI" id="CHEBI:15377"/>
        <dbReference type="ChEBI" id="CHEBI:15378"/>
        <dbReference type="ChEBI" id="CHEBI:33019"/>
        <dbReference type="ChEBI" id="CHEBI:63224"/>
        <dbReference type="ChEBI" id="CHEBI:77896"/>
        <dbReference type="EC" id="3.6.1.55"/>
    </reaction>
</comment>
<keyword evidence="8" id="KW-0460">Magnesium</keyword>
<dbReference type="RefSeq" id="WP_053416094.1">
    <property type="nucleotide sequence ID" value="NZ_LILB01000001.1"/>
</dbReference>
<evidence type="ECO:0000256" key="5">
    <source>
        <dbReference type="ARBA" id="ARBA00022723"/>
    </source>
</evidence>
<reference evidence="15" key="1">
    <citation type="submission" date="2015-08" db="EMBL/GenBank/DDBJ databases">
        <title>Fjat-10028 dsm 16317.</title>
        <authorList>
            <person name="Liu B."/>
            <person name="Wang J."/>
            <person name="Zhu Y."/>
            <person name="Liu G."/>
            <person name="Chen Q."/>
            <person name="Chen Z."/>
            <person name="Lan J."/>
            <person name="Che J."/>
            <person name="Ge C."/>
            <person name="Shi H."/>
            <person name="Pan Z."/>
            <person name="Liu X."/>
        </authorList>
    </citation>
    <scope>NUCLEOTIDE SEQUENCE [LARGE SCALE GENOMIC DNA]</scope>
    <source>
        <strain evidence="15">DSM 16317</strain>
    </source>
</reference>
<keyword evidence="4" id="KW-0235">DNA replication</keyword>
<dbReference type="EMBL" id="LILB01000001">
    <property type="protein sequence ID" value="KOO51926.1"/>
    <property type="molecule type" value="Genomic_DNA"/>
</dbReference>
<evidence type="ECO:0000313" key="15">
    <source>
        <dbReference type="Proteomes" id="UP000036867"/>
    </source>
</evidence>
<evidence type="ECO:0000256" key="2">
    <source>
        <dbReference type="ARBA" id="ARBA00005582"/>
    </source>
</evidence>
<evidence type="ECO:0000256" key="9">
    <source>
        <dbReference type="ARBA" id="ARBA00023204"/>
    </source>
</evidence>
<sequence length="140" mass="15682">MTNANEIKVAVKGIILFEGKLLIVQRDHDDEIGGGTWECVGGEVEFGEALEAALVREIKEEVGIDATVLNVLYATTFKAFATRQVVILAYLCRAVDGKIVLSKEHIAYHWSTKEEARLLLAPEIISDFEKNHVFSLKEWH</sequence>
<comment type="caution">
    <text evidence="14">The sequence shown here is derived from an EMBL/GenBank/DDBJ whole genome shotgun (WGS) entry which is preliminary data.</text>
</comment>
<evidence type="ECO:0000256" key="8">
    <source>
        <dbReference type="ARBA" id="ARBA00022842"/>
    </source>
</evidence>
<proteinExistence type="inferred from homology"/>
<dbReference type="Pfam" id="PF00293">
    <property type="entry name" value="NUDIX"/>
    <property type="match status" value="1"/>
</dbReference>
<evidence type="ECO:0000256" key="12">
    <source>
        <dbReference type="RuleBase" id="RU003476"/>
    </source>
</evidence>
<evidence type="ECO:0000256" key="3">
    <source>
        <dbReference type="ARBA" id="ARBA00022457"/>
    </source>
</evidence>
<dbReference type="InterPro" id="IPR015797">
    <property type="entry name" value="NUDIX_hydrolase-like_dom_sf"/>
</dbReference>
<dbReference type="GO" id="GO:0046872">
    <property type="term" value="F:metal ion binding"/>
    <property type="evidence" value="ECO:0007669"/>
    <property type="project" value="UniProtKB-KW"/>
</dbReference>
<dbReference type="InterPro" id="IPR020084">
    <property type="entry name" value="NUDIX_hydrolase_CS"/>
</dbReference>
<dbReference type="PANTHER" id="PTHR47707">
    <property type="entry name" value="8-OXO-DGTP DIPHOSPHATASE"/>
    <property type="match status" value="1"/>
</dbReference>